<dbReference type="RefSeq" id="WP_092376129.1">
    <property type="nucleotide sequence ID" value="NZ_FORX01000013.1"/>
</dbReference>
<dbReference type="GO" id="GO:0006355">
    <property type="term" value="P:regulation of DNA-templated transcription"/>
    <property type="evidence" value="ECO:0007669"/>
    <property type="project" value="InterPro"/>
</dbReference>
<keyword evidence="1" id="KW-0547">Nucleotide-binding</keyword>
<dbReference type="PROSITE" id="PS50045">
    <property type="entry name" value="SIGMA54_INTERACT_4"/>
    <property type="match status" value="1"/>
</dbReference>
<evidence type="ECO:0000313" key="9">
    <source>
        <dbReference type="Proteomes" id="UP000198635"/>
    </source>
</evidence>
<feature type="domain" description="Response regulatory" evidence="7">
    <location>
        <begin position="3"/>
        <end position="117"/>
    </location>
</feature>
<proteinExistence type="predicted"/>
<accession>A0A1I3WGQ6</accession>
<dbReference type="Gene3D" id="3.40.50.300">
    <property type="entry name" value="P-loop containing nucleotide triphosphate hydrolases"/>
    <property type="match status" value="1"/>
</dbReference>
<dbReference type="Gene3D" id="3.40.50.2300">
    <property type="match status" value="1"/>
</dbReference>
<dbReference type="InterPro" id="IPR025944">
    <property type="entry name" value="Sigma_54_int_dom_CS"/>
</dbReference>
<evidence type="ECO:0000256" key="4">
    <source>
        <dbReference type="ARBA" id="ARBA00023163"/>
    </source>
</evidence>
<dbReference type="Gene3D" id="1.10.8.60">
    <property type="match status" value="1"/>
</dbReference>
<dbReference type="SUPFAM" id="SSF52540">
    <property type="entry name" value="P-loop containing nucleoside triphosphate hydrolases"/>
    <property type="match status" value="1"/>
</dbReference>
<dbReference type="InterPro" id="IPR058031">
    <property type="entry name" value="AAA_lid_NorR"/>
</dbReference>
<dbReference type="SUPFAM" id="SSF52172">
    <property type="entry name" value="CheY-like"/>
    <property type="match status" value="1"/>
</dbReference>
<dbReference type="InterPro" id="IPR003593">
    <property type="entry name" value="AAA+_ATPase"/>
</dbReference>
<evidence type="ECO:0000259" key="7">
    <source>
        <dbReference type="PROSITE" id="PS50110"/>
    </source>
</evidence>
<keyword evidence="5" id="KW-0597">Phosphoprotein</keyword>
<dbReference type="GO" id="GO:0005524">
    <property type="term" value="F:ATP binding"/>
    <property type="evidence" value="ECO:0007669"/>
    <property type="project" value="UniProtKB-KW"/>
</dbReference>
<dbReference type="FunFam" id="3.40.50.300:FF:000006">
    <property type="entry name" value="DNA-binding transcriptional regulator NtrC"/>
    <property type="match status" value="1"/>
</dbReference>
<dbReference type="InterPro" id="IPR025662">
    <property type="entry name" value="Sigma_54_int_dom_ATP-bd_1"/>
</dbReference>
<evidence type="ECO:0000256" key="1">
    <source>
        <dbReference type="ARBA" id="ARBA00022741"/>
    </source>
</evidence>
<gene>
    <name evidence="8" type="ORF">SAMN04488082_11319</name>
</gene>
<feature type="modified residue" description="4-aspartylphosphate" evidence="5">
    <location>
        <position position="52"/>
    </location>
</feature>
<dbReference type="EMBL" id="FORX01000013">
    <property type="protein sequence ID" value="SFK06349.1"/>
    <property type="molecule type" value="Genomic_DNA"/>
</dbReference>
<dbReference type="OrthoDB" id="9763792at2"/>
<dbReference type="InterPro" id="IPR011006">
    <property type="entry name" value="CheY-like_superfamily"/>
</dbReference>
<dbReference type="InterPro" id="IPR001789">
    <property type="entry name" value="Sig_transdc_resp-reg_receiver"/>
</dbReference>
<dbReference type="SMART" id="SM00382">
    <property type="entry name" value="AAA"/>
    <property type="match status" value="1"/>
</dbReference>
<dbReference type="SMART" id="SM00448">
    <property type="entry name" value="REC"/>
    <property type="match status" value="1"/>
</dbReference>
<dbReference type="STRING" id="52560.SAMN04488082_11319"/>
<sequence length="465" mass="51826">MARILIIDDDPQVCETLESLIFRLGHECHAAHTLKDGLARLAGMEFDLVFLDVRLPDGNGLEALGQIRNHEAPPDVIVLTGQGDPDGAELAIQGGVWDYLVKPSPIKQIKETLNRALAYRQEKSAMGQSLALDLKDVVGESSVMRQCYERIAQASGSDSTVLVTGETGTGKELLARTIHRNSLRSERAFVVVDCASLTESLLESILFGHTKGSFTGAARDRIGLVKLADQGTLFLDEIGELPLSAQKTFLRVLQEHSFRPVGSNQELESDFRLISATNRDLAAMVKAGEFRQDLFYRINTIQLHLPALRDREEDVIILARHHIDKLCRQRNIPIKEMDPELVEMLKRYDWPGNVRELFNTIEQAFVLSGAEKTVYAQHLPQAVRIRVAKTILGKVRADGEAGPEEALEEVEEALPTLKDFKTSKEREYLLRLVGSHGKDIQKMLAVSGLSRSHLYAMLKKHDIEA</sequence>
<dbReference type="InterPro" id="IPR002078">
    <property type="entry name" value="Sigma_54_int"/>
</dbReference>
<dbReference type="AlphaFoldDB" id="A0A1I3WGQ6"/>
<name>A0A1I3WGQ6_9BACT</name>
<evidence type="ECO:0000259" key="6">
    <source>
        <dbReference type="PROSITE" id="PS50045"/>
    </source>
</evidence>
<evidence type="ECO:0000313" key="8">
    <source>
        <dbReference type="EMBL" id="SFK06349.1"/>
    </source>
</evidence>
<keyword evidence="4" id="KW-0804">Transcription</keyword>
<dbReference type="PROSITE" id="PS50110">
    <property type="entry name" value="RESPONSE_REGULATORY"/>
    <property type="match status" value="1"/>
</dbReference>
<evidence type="ECO:0000256" key="2">
    <source>
        <dbReference type="ARBA" id="ARBA00022840"/>
    </source>
</evidence>
<dbReference type="PANTHER" id="PTHR32071:SF113">
    <property type="entry name" value="ALGINATE BIOSYNTHESIS TRANSCRIPTIONAL REGULATORY PROTEIN ALGB"/>
    <property type="match status" value="1"/>
</dbReference>
<dbReference type="Pfam" id="PF00158">
    <property type="entry name" value="Sigma54_activat"/>
    <property type="match status" value="1"/>
</dbReference>
<evidence type="ECO:0000256" key="5">
    <source>
        <dbReference type="PROSITE-ProRule" id="PRU00169"/>
    </source>
</evidence>
<keyword evidence="3" id="KW-0805">Transcription regulation</keyword>
<protein>
    <submittedName>
        <fullName evidence="8">Two-component system, NtrC family, response regulator</fullName>
    </submittedName>
</protein>
<evidence type="ECO:0000256" key="3">
    <source>
        <dbReference type="ARBA" id="ARBA00023015"/>
    </source>
</evidence>
<dbReference type="Proteomes" id="UP000198635">
    <property type="component" value="Unassembled WGS sequence"/>
</dbReference>
<dbReference type="Gene3D" id="1.10.10.60">
    <property type="entry name" value="Homeodomain-like"/>
    <property type="match status" value="1"/>
</dbReference>
<keyword evidence="9" id="KW-1185">Reference proteome</keyword>
<reference evidence="9" key="1">
    <citation type="submission" date="2016-10" db="EMBL/GenBank/DDBJ databases">
        <authorList>
            <person name="Varghese N."/>
            <person name="Submissions S."/>
        </authorList>
    </citation>
    <scope>NUCLEOTIDE SEQUENCE [LARGE SCALE GENOMIC DNA]</scope>
    <source>
        <strain evidence="9">DSM 5918</strain>
    </source>
</reference>
<dbReference type="Pfam" id="PF25601">
    <property type="entry name" value="AAA_lid_14"/>
    <property type="match status" value="1"/>
</dbReference>
<dbReference type="PROSITE" id="PS00688">
    <property type="entry name" value="SIGMA54_INTERACT_3"/>
    <property type="match status" value="1"/>
</dbReference>
<keyword evidence="2" id="KW-0067">ATP-binding</keyword>
<dbReference type="Pfam" id="PF00072">
    <property type="entry name" value="Response_reg"/>
    <property type="match status" value="1"/>
</dbReference>
<feature type="domain" description="Sigma-54 factor interaction" evidence="6">
    <location>
        <begin position="137"/>
        <end position="366"/>
    </location>
</feature>
<dbReference type="CDD" id="cd00156">
    <property type="entry name" value="REC"/>
    <property type="match status" value="1"/>
</dbReference>
<dbReference type="PROSITE" id="PS00675">
    <property type="entry name" value="SIGMA54_INTERACT_1"/>
    <property type="match status" value="1"/>
</dbReference>
<dbReference type="GO" id="GO:0000160">
    <property type="term" value="P:phosphorelay signal transduction system"/>
    <property type="evidence" value="ECO:0007669"/>
    <property type="project" value="InterPro"/>
</dbReference>
<dbReference type="CDD" id="cd00009">
    <property type="entry name" value="AAA"/>
    <property type="match status" value="1"/>
</dbReference>
<dbReference type="InterPro" id="IPR027417">
    <property type="entry name" value="P-loop_NTPase"/>
</dbReference>
<dbReference type="PANTHER" id="PTHR32071">
    <property type="entry name" value="TRANSCRIPTIONAL REGULATORY PROTEIN"/>
    <property type="match status" value="1"/>
</dbReference>
<organism evidence="8 9">
    <name type="scientific">Desulfomicrobium apsheronum</name>
    <dbReference type="NCBI Taxonomy" id="52560"/>
    <lineage>
        <taxon>Bacteria</taxon>
        <taxon>Pseudomonadati</taxon>
        <taxon>Thermodesulfobacteriota</taxon>
        <taxon>Desulfovibrionia</taxon>
        <taxon>Desulfovibrionales</taxon>
        <taxon>Desulfomicrobiaceae</taxon>
        <taxon>Desulfomicrobium</taxon>
    </lineage>
</organism>